<comment type="caution">
    <text evidence="1">The sequence shown here is derived from an EMBL/GenBank/DDBJ whole genome shotgun (WGS) entry which is preliminary data.</text>
</comment>
<keyword evidence="2" id="KW-1185">Reference proteome</keyword>
<dbReference type="EMBL" id="JARKIK010000020">
    <property type="protein sequence ID" value="KAK8745129.1"/>
    <property type="molecule type" value="Genomic_DNA"/>
</dbReference>
<dbReference type="Gene3D" id="2.40.128.20">
    <property type="match status" value="1"/>
</dbReference>
<dbReference type="Proteomes" id="UP001445076">
    <property type="component" value="Unassembled WGS sequence"/>
</dbReference>
<feature type="non-terminal residue" evidence="1">
    <location>
        <position position="1"/>
    </location>
</feature>
<accession>A0AAW0XZH0</accession>
<evidence type="ECO:0000313" key="1">
    <source>
        <dbReference type="EMBL" id="KAK8745129.1"/>
    </source>
</evidence>
<dbReference type="InterPro" id="IPR012674">
    <property type="entry name" value="Calycin"/>
</dbReference>
<evidence type="ECO:0000313" key="2">
    <source>
        <dbReference type="Proteomes" id="UP001445076"/>
    </source>
</evidence>
<organism evidence="1 2">
    <name type="scientific">Cherax quadricarinatus</name>
    <name type="common">Australian red claw crayfish</name>
    <dbReference type="NCBI Taxonomy" id="27406"/>
    <lineage>
        <taxon>Eukaryota</taxon>
        <taxon>Metazoa</taxon>
        <taxon>Ecdysozoa</taxon>
        <taxon>Arthropoda</taxon>
        <taxon>Crustacea</taxon>
        <taxon>Multicrustacea</taxon>
        <taxon>Malacostraca</taxon>
        <taxon>Eumalacostraca</taxon>
        <taxon>Eucarida</taxon>
        <taxon>Decapoda</taxon>
        <taxon>Pleocyemata</taxon>
        <taxon>Astacidea</taxon>
        <taxon>Parastacoidea</taxon>
        <taxon>Parastacidae</taxon>
        <taxon>Cherax</taxon>
    </lineage>
</organism>
<protein>
    <recommendedName>
        <fullName evidence="3">Lipocalin/cytosolic fatty-acid binding domain-containing protein</fullName>
    </recommendedName>
</protein>
<feature type="non-terminal residue" evidence="1">
    <location>
        <position position="134"/>
    </location>
</feature>
<dbReference type="SUPFAM" id="SSF50814">
    <property type="entry name" value="Lipocalins"/>
    <property type="match status" value="1"/>
</dbReference>
<evidence type="ECO:0008006" key="3">
    <source>
        <dbReference type="Google" id="ProtNLM"/>
    </source>
</evidence>
<sequence length="134" mass="15143">FEGLWYVLESFDDREACVTWNISQGHKNGTWHMKEVKGSGVLNTLGIYNTEATTATLKPNPDNPAKMKISWPLNIGGSYDYTVHMVDYEKVAGVFMCQRVLLFQRQNGIVLSRTPHLSNDLQQTARLLQNGVQV</sequence>
<name>A0AAW0XZH0_CHEQU</name>
<gene>
    <name evidence="1" type="ORF">OTU49_000467</name>
</gene>
<dbReference type="AlphaFoldDB" id="A0AAW0XZH0"/>
<proteinExistence type="predicted"/>
<reference evidence="1 2" key="1">
    <citation type="journal article" date="2024" name="BMC Genomics">
        <title>Genome assembly of redclaw crayfish (Cherax quadricarinatus) provides insights into its immune adaptation and hypoxia tolerance.</title>
        <authorList>
            <person name="Liu Z."/>
            <person name="Zheng J."/>
            <person name="Li H."/>
            <person name="Fang K."/>
            <person name="Wang S."/>
            <person name="He J."/>
            <person name="Zhou D."/>
            <person name="Weng S."/>
            <person name="Chi M."/>
            <person name="Gu Z."/>
            <person name="He J."/>
            <person name="Li F."/>
            <person name="Wang M."/>
        </authorList>
    </citation>
    <scope>NUCLEOTIDE SEQUENCE [LARGE SCALE GENOMIC DNA]</scope>
    <source>
        <strain evidence="1">ZL_2023a</strain>
    </source>
</reference>